<dbReference type="InterPro" id="IPR043198">
    <property type="entry name" value="Cyclin/Ssn8"/>
</dbReference>
<dbReference type="InterPro" id="IPR013763">
    <property type="entry name" value="Cyclin-like_dom"/>
</dbReference>
<name>A0AA38H4E4_9TREE</name>
<keyword evidence="6" id="KW-1185">Reference proteome</keyword>
<dbReference type="Gene3D" id="1.10.472.10">
    <property type="entry name" value="Cyclin-like"/>
    <property type="match status" value="1"/>
</dbReference>
<comment type="similarity">
    <text evidence="2">Belongs to the cyclin family.</text>
</comment>
<dbReference type="AlphaFoldDB" id="A0AA38H4E4"/>
<dbReference type="SMART" id="SM00385">
    <property type="entry name" value="CYCLIN"/>
    <property type="match status" value="1"/>
</dbReference>
<evidence type="ECO:0000256" key="3">
    <source>
        <dbReference type="SAM" id="MobiDB-lite"/>
    </source>
</evidence>
<protein>
    <submittedName>
        <fullName evidence="5">Cyclin-dependent protein kinase regulator</fullName>
    </submittedName>
</protein>
<dbReference type="GO" id="GO:0006357">
    <property type="term" value="P:regulation of transcription by RNA polymerase II"/>
    <property type="evidence" value="ECO:0007669"/>
    <property type="project" value="InterPro"/>
</dbReference>
<dbReference type="InterPro" id="IPR031658">
    <property type="entry name" value="Cyclin_C_2"/>
</dbReference>
<evidence type="ECO:0000256" key="1">
    <source>
        <dbReference type="ARBA" id="ARBA00023127"/>
    </source>
</evidence>
<gene>
    <name evidence="5" type="ORF">MKK02DRAFT_17136</name>
</gene>
<evidence type="ECO:0000313" key="6">
    <source>
        <dbReference type="Proteomes" id="UP001164286"/>
    </source>
</evidence>
<dbReference type="GO" id="GO:0016301">
    <property type="term" value="F:kinase activity"/>
    <property type="evidence" value="ECO:0007669"/>
    <property type="project" value="UniProtKB-KW"/>
</dbReference>
<evidence type="ECO:0000259" key="4">
    <source>
        <dbReference type="SMART" id="SM00385"/>
    </source>
</evidence>
<dbReference type="SUPFAM" id="SSF47954">
    <property type="entry name" value="Cyclin-like"/>
    <property type="match status" value="2"/>
</dbReference>
<comment type="caution">
    <text evidence="5">The sequence shown here is derived from an EMBL/GenBank/DDBJ whole genome shotgun (WGS) entry which is preliminary data.</text>
</comment>
<reference evidence="5" key="1">
    <citation type="journal article" date="2022" name="G3 (Bethesda)">
        <title>High quality genome of the basidiomycete yeast Dioszegia hungarica PDD-24b-2 isolated from cloud water.</title>
        <authorList>
            <person name="Jarrige D."/>
            <person name="Haridas S."/>
            <person name="Bleykasten-Grosshans C."/>
            <person name="Joly M."/>
            <person name="Nadalig T."/>
            <person name="Sancelme M."/>
            <person name="Vuilleumier S."/>
            <person name="Grigoriev I.V."/>
            <person name="Amato P."/>
            <person name="Bringel F."/>
        </authorList>
    </citation>
    <scope>NUCLEOTIDE SEQUENCE</scope>
    <source>
        <strain evidence="5">PDD-24b-2</strain>
    </source>
</reference>
<dbReference type="Pfam" id="PF16899">
    <property type="entry name" value="Cyclin_C_2"/>
    <property type="match status" value="1"/>
</dbReference>
<dbReference type="EMBL" id="JAKWFO010000008">
    <property type="protein sequence ID" value="KAI9633727.1"/>
    <property type="molecule type" value="Genomic_DNA"/>
</dbReference>
<dbReference type="Pfam" id="PF00134">
    <property type="entry name" value="Cyclin_N"/>
    <property type="match status" value="1"/>
</dbReference>
<dbReference type="Proteomes" id="UP001164286">
    <property type="component" value="Unassembled WGS sequence"/>
</dbReference>
<accession>A0AA38H4E4</accession>
<keyword evidence="5" id="KW-0808">Transferase</keyword>
<dbReference type="GeneID" id="77724939"/>
<dbReference type="FunFam" id="1.10.472.10:FF:000095">
    <property type="entry name" value="Cyclin Ccl1, putative (AFU_orthologue AFUA_5G07030)"/>
    <property type="match status" value="1"/>
</dbReference>
<dbReference type="CDD" id="cd20524">
    <property type="entry name" value="CYCLIN_CCNH_rpt1"/>
    <property type="match status" value="1"/>
</dbReference>
<dbReference type="InterPro" id="IPR006671">
    <property type="entry name" value="Cyclin_N"/>
</dbReference>
<dbReference type="RefSeq" id="XP_052943504.1">
    <property type="nucleotide sequence ID" value="XM_053085738.1"/>
</dbReference>
<evidence type="ECO:0000256" key="2">
    <source>
        <dbReference type="RuleBase" id="RU000383"/>
    </source>
</evidence>
<sequence>MTTAIISESANAEAGPSTARFQPGPSTYHESSQFRHWRYSPEQLAQIRSELNRKSVEVVARNQDLERKAQIELNHNPTEPAPAAAYLSVDDELLLLRFYCIQVSKICRHGFGLPEVVEATAISYLKRFYLKNSVMEWHPKTIMPTCLFLAAKTTNYPVLIDAFIPKFAKLQASDIIDTEFLVAQSLAFEFWVRGADKGVRGWFLEFQQEQPSPPISALQAALPSTLLALSRSRLTDLEFTHTPSQIALGCWSLSAPSIVRNFLDWRYSTLPTAYNMSQERLLEILEDVKSAIESVGVDGAGEAEVDVKGVKGVDKRLRGCTNPEKTPGTALYLQRKQRQEAQEASLRASKSLKANKELADRDMVFGDVIQTDNNNKRKPLSPMITIPSPNPADKGARLEEGGMGIRDEAMGMIIGGKGLKEVGRSLEEEE</sequence>
<proteinExistence type="inferred from homology"/>
<dbReference type="GO" id="GO:0016538">
    <property type="term" value="F:cyclin-dependent protein serine/threonine kinase regulator activity"/>
    <property type="evidence" value="ECO:0007669"/>
    <property type="project" value="InterPro"/>
</dbReference>
<evidence type="ECO:0000313" key="5">
    <source>
        <dbReference type="EMBL" id="KAI9633727.1"/>
    </source>
</evidence>
<dbReference type="InterPro" id="IPR036915">
    <property type="entry name" value="Cyclin-like_sf"/>
</dbReference>
<organism evidence="5 6">
    <name type="scientific">Dioszegia hungarica</name>
    <dbReference type="NCBI Taxonomy" id="4972"/>
    <lineage>
        <taxon>Eukaryota</taxon>
        <taxon>Fungi</taxon>
        <taxon>Dikarya</taxon>
        <taxon>Basidiomycota</taxon>
        <taxon>Agaricomycotina</taxon>
        <taxon>Tremellomycetes</taxon>
        <taxon>Tremellales</taxon>
        <taxon>Bulleribasidiaceae</taxon>
        <taxon>Dioszegia</taxon>
    </lineage>
</organism>
<feature type="domain" description="Cyclin-like" evidence="4">
    <location>
        <begin position="101"/>
        <end position="184"/>
    </location>
</feature>
<feature type="region of interest" description="Disordered" evidence="3">
    <location>
        <begin position="1"/>
        <end position="27"/>
    </location>
</feature>
<keyword evidence="5" id="KW-0418">Kinase</keyword>
<keyword evidence="1 2" id="KW-0195">Cyclin</keyword>
<feature type="region of interest" description="Disordered" evidence="3">
    <location>
        <begin position="371"/>
        <end position="396"/>
    </location>
</feature>
<feature type="compositionally biased region" description="Polar residues" evidence="3">
    <location>
        <begin position="1"/>
        <end position="10"/>
    </location>
</feature>
<dbReference type="CDD" id="cd20525">
    <property type="entry name" value="CYCLIN_CCNH_rpt2"/>
    <property type="match status" value="1"/>
</dbReference>
<dbReference type="PANTHER" id="PTHR10026">
    <property type="entry name" value="CYCLIN"/>
    <property type="match status" value="1"/>
</dbReference>